<keyword evidence="3" id="KW-1185">Reference proteome</keyword>
<dbReference type="RefSeq" id="WP_132371454.1">
    <property type="nucleotide sequence ID" value="NZ_SMAN01000006.1"/>
</dbReference>
<dbReference type="Proteomes" id="UP000294650">
    <property type="component" value="Unassembled WGS sequence"/>
</dbReference>
<gene>
    <name evidence="2" type="ORF">EDD68_10671</name>
</gene>
<dbReference type="EMBL" id="SMAN01000006">
    <property type="protein sequence ID" value="TCT23661.1"/>
    <property type="molecule type" value="Genomic_DNA"/>
</dbReference>
<dbReference type="OrthoDB" id="2662941at2"/>
<accession>A0A4R3N5R6</accession>
<evidence type="ECO:0000313" key="2">
    <source>
        <dbReference type="EMBL" id="TCT23661.1"/>
    </source>
</evidence>
<name>A0A4R3N5R6_9BACI</name>
<organism evidence="2 3">
    <name type="scientific">Melghiribacillus thermohalophilus</name>
    <dbReference type="NCBI Taxonomy" id="1324956"/>
    <lineage>
        <taxon>Bacteria</taxon>
        <taxon>Bacillati</taxon>
        <taxon>Bacillota</taxon>
        <taxon>Bacilli</taxon>
        <taxon>Bacillales</taxon>
        <taxon>Bacillaceae</taxon>
        <taxon>Melghiribacillus</taxon>
    </lineage>
</organism>
<protein>
    <submittedName>
        <fullName evidence="2">Uncharacterized protein</fullName>
    </submittedName>
</protein>
<sequence>MTKHLSEETIIDFIEKELNEQKANQVYAHLQSCESCKEAFDYWKDLLNADLVVPDSHKDQLWRKIHSTLLKKHTRSYTWIHRGLTAAVVSVLFFVIGYSIGHQNLQKTPSNSARTEQGTFVIDQETEIYDLIKTNTGSNHGYAWYNPVNKEMIVYIQDSTRHSNQPYYLEIHTNHATINSKPVLPENGKVQLYIKDRQLEQFYRIILKRMTEEHQESYDFRFIPATNHTLSP</sequence>
<keyword evidence="1" id="KW-0812">Transmembrane</keyword>
<keyword evidence="1" id="KW-1133">Transmembrane helix</keyword>
<keyword evidence="1" id="KW-0472">Membrane</keyword>
<dbReference type="AlphaFoldDB" id="A0A4R3N5R6"/>
<evidence type="ECO:0000256" key="1">
    <source>
        <dbReference type="SAM" id="Phobius"/>
    </source>
</evidence>
<reference evidence="2 3" key="1">
    <citation type="submission" date="2019-03" db="EMBL/GenBank/DDBJ databases">
        <title>Genomic Encyclopedia of Type Strains, Phase IV (KMG-IV): sequencing the most valuable type-strain genomes for metagenomic binning, comparative biology and taxonomic classification.</title>
        <authorList>
            <person name="Goeker M."/>
        </authorList>
    </citation>
    <scope>NUCLEOTIDE SEQUENCE [LARGE SCALE GENOMIC DNA]</scope>
    <source>
        <strain evidence="2 3">DSM 25894</strain>
    </source>
</reference>
<proteinExistence type="predicted"/>
<feature type="transmembrane region" description="Helical" evidence="1">
    <location>
        <begin position="79"/>
        <end position="100"/>
    </location>
</feature>
<evidence type="ECO:0000313" key="3">
    <source>
        <dbReference type="Proteomes" id="UP000294650"/>
    </source>
</evidence>
<comment type="caution">
    <text evidence="2">The sequence shown here is derived from an EMBL/GenBank/DDBJ whole genome shotgun (WGS) entry which is preliminary data.</text>
</comment>